<reference evidence="4" key="1">
    <citation type="submission" date="2017-11" db="EMBL/GenBank/DDBJ databases">
        <title>Complete Genome Sequence from Moraxella oslensis YHS isolated from human skin.</title>
        <authorList>
            <person name="Lee K."/>
            <person name="Lim J.Y."/>
            <person name="Hwang I."/>
        </authorList>
    </citation>
    <scope>NUCLEOTIDE SEQUENCE</scope>
    <source>
        <strain evidence="4">YHS</strain>
    </source>
</reference>
<dbReference type="Pfam" id="PF12469">
    <property type="entry name" value="Cmr2_N"/>
    <property type="match status" value="1"/>
</dbReference>
<dbReference type="InterPro" id="IPR000160">
    <property type="entry name" value="GGDEF_dom"/>
</dbReference>
<evidence type="ECO:0000256" key="2">
    <source>
        <dbReference type="ARBA" id="ARBA00023118"/>
    </source>
</evidence>
<name>A0AAD0EWW7_FAUOS</name>
<dbReference type="GO" id="GO:0000166">
    <property type="term" value="F:nucleotide binding"/>
    <property type="evidence" value="ECO:0007669"/>
    <property type="project" value="UniProtKB-KW"/>
</dbReference>
<sequence length="687" mass="77952">MSDNKPYFHFTLGPVQGFVAQARRTRDFWAGSFLLSWLAGVAICAVEKQGGEIIFPIPNQNFLDAILGKNKEAKPQQGGIPNRFMADISNCQKFDGNAVTNAVKQAWLAIADKVWEKDRQGLEQQGYPTKEIWERQNNNFWDMSWVITEGRDTSALDKRKNFRTHTTSVEGGYKCMMMEGYQELSGASDKNSGKKRRNYWVNLVQLIHSKDIGETEELCAIAYIKRRFVHTFKDVKKPIEFNGNTLMIHGWQLPHNVPSVAYMASVPWLKNLLENQNYMDDFKQVLNHIDEMKYFSDVDINERAESKNHVKTIQQIINDTKIDLKEISLDGNIYYQTFWDNIGNFVADKQNYDGKIDDYRPKIKSALSKLYEKMDDFEPSPYYAILLMDGDSLGKQMSHEARQPIISKALDNFTQQAQEIVRNNDGFLIYAGGDDVLALLSLDDAIKTANQLRIAYADCFAQASNNETKVHSTLSGAINYCHIGMPLTQVLMDSHDLLDNIAKDGVGRNALAVRVWKPSGQAVQWAMPWEKVVDNQAVEKIVQNLNLDGIDKNSSVIEALSLAISKQKGVDKNLSIFSTGFFYKTRELMKMLDEMMQRNELSEKQASKLLLAEYLQSGNFRKIDEEKQKQLITIFEILIEQSKNYQSEIDDNGKASIDEKSGKQLTGDAGILVRILGQKGLGKGDKA</sequence>
<evidence type="ECO:0000256" key="1">
    <source>
        <dbReference type="ARBA" id="ARBA00022741"/>
    </source>
</evidence>
<dbReference type="Gene3D" id="3.30.70.2220">
    <property type="entry name" value="CRISPR-Cas system, Cmr2 subunit, D1 domain, cysteine cluster"/>
    <property type="match status" value="1"/>
</dbReference>
<dbReference type="InterPro" id="IPR038242">
    <property type="entry name" value="Cmr2_N"/>
</dbReference>
<proteinExistence type="predicted"/>
<dbReference type="InterPro" id="IPR024615">
    <property type="entry name" value="CRISPR-assoc_Cmr2_N"/>
</dbReference>
<keyword evidence="2" id="KW-0051">Antiviral defense</keyword>
<dbReference type="InterPro" id="IPR013407">
    <property type="entry name" value="CRISPR-assoc_prot_Cmr2"/>
</dbReference>
<dbReference type="InterPro" id="IPR043128">
    <property type="entry name" value="Rev_trsase/Diguanyl_cyclase"/>
</dbReference>
<dbReference type="Pfam" id="PF22335">
    <property type="entry name" value="Cas10-Cmr2_palm2"/>
    <property type="match status" value="1"/>
</dbReference>
<dbReference type="AlphaFoldDB" id="A0AAD0EWW7"/>
<protein>
    <submittedName>
        <fullName evidence="4">Type III-B CRISPR-associated protein Cas10/Cmr2</fullName>
    </submittedName>
</protein>
<accession>A0AAD0EWW7</accession>
<feature type="domain" description="GGDEF" evidence="3">
    <location>
        <begin position="381"/>
        <end position="516"/>
    </location>
</feature>
<dbReference type="PROSITE" id="PS50887">
    <property type="entry name" value="GGDEF"/>
    <property type="match status" value="1"/>
</dbReference>
<dbReference type="EMBL" id="CP024176">
    <property type="protein sequence ID" value="ATQ82760.1"/>
    <property type="molecule type" value="Genomic_DNA"/>
</dbReference>
<gene>
    <name evidence="4" type="primary">cas10</name>
    <name evidence="4" type="ORF">YHS_02335</name>
</gene>
<evidence type="ECO:0000313" key="4">
    <source>
        <dbReference type="EMBL" id="ATQ82760.1"/>
    </source>
</evidence>
<dbReference type="NCBIfam" id="TIGR02577">
    <property type="entry name" value="cas_TM1794_Cmr2"/>
    <property type="match status" value="1"/>
</dbReference>
<dbReference type="InterPro" id="IPR054767">
    <property type="entry name" value="Cas10-Cmr2_palm2"/>
</dbReference>
<organism evidence="4">
    <name type="scientific">Faucicola osloensis</name>
    <name type="common">Moraxella osloensis</name>
    <dbReference type="NCBI Taxonomy" id="34062"/>
    <lineage>
        <taxon>Bacteria</taxon>
        <taxon>Pseudomonadati</taxon>
        <taxon>Pseudomonadota</taxon>
        <taxon>Gammaproteobacteria</taxon>
        <taxon>Moraxellales</taxon>
        <taxon>Moraxellaceae</taxon>
        <taxon>Faucicola</taxon>
    </lineage>
</organism>
<keyword evidence="1" id="KW-0547">Nucleotide-binding</keyword>
<dbReference type="GO" id="GO:0051607">
    <property type="term" value="P:defense response to virus"/>
    <property type="evidence" value="ECO:0007669"/>
    <property type="project" value="UniProtKB-KW"/>
</dbReference>
<evidence type="ECO:0000259" key="3">
    <source>
        <dbReference type="PROSITE" id="PS50887"/>
    </source>
</evidence>
<dbReference type="Gene3D" id="3.30.70.270">
    <property type="match status" value="1"/>
</dbReference>